<accession>A0A4Q7N346</accession>
<dbReference type="Pfam" id="PF21365">
    <property type="entry name" value="Glyco_hydro_31_3rd"/>
    <property type="match status" value="1"/>
</dbReference>
<evidence type="ECO:0000259" key="8">
    <source>
        <dbReference type="Pfam" id="PF17137"/>
    </source>
</evidence>
<feature type="domain" description="Glycoside hydrolase family 31 TIM barrel" evidence="6">
    <location>
        <begin position="223"/>
        <end position="516"/>
    </location>
</feature>
<protein>
    <submittedName>
        <fullName evidence="10">Alpha-glucosidase (Family GH31 glycosyl hydrolase)</fullName>
    </submittedName>
</protein>
<dbReference type="EMBL" id="SGXA01000001">
    <property type="protein sequence ID" value="RZS74805.1"/>
    <property type="molecule type" value="Genomic_DNA"/>
</dbReference>
<dbReference type="CDD" id="cd14752">
    <property type="entry name" value="GH31_N"/>
    <property type="match status" value="1"/>
</dbReference>
<dbReference type="SUPFAM" id="SSF51445">
    <property type="entry name" value="(Trans)glycosidases"/>
    <property type="match status" value="1"/>
</dbReference>
<dbReference type="Gene3D" id="2.60.40.4040">
    <property type="match status" value="1"/>
</dbReference>
<dbReference type="RefSeq" id="WP_225979811.1">
    <property type="nucleotide sequence ID" value="NZ_CP042431.1"/>
</dbReference>
<dbReference type="PANTHER" id="PTHR43863">
    <property type="entry name" value="HYDROLASE, PUTATIVE (AFU_ORTHOLOGUE AFUA_1G03140)-RELATED"/>
    <property type="match status" value="1"/>
</dbReference>
<evidence type="ECO:0000259" key="9">
    <source>
        <dbReference type="Pfam" id="PF21365"/>
    </source>
</evidence>
<feature type="domain" description="Glycosyl hydrolase family 31 C-terminal" evidence="9">
    <location>
        <begin position="562"/>
        <end position="629"/>
    </location>
</feature>
<evidence type="ECO:0000256" key="1">
    <source>
        <dbReference type="ARBA" id="ARBA00007806"/>
    </source>
</evidence>
<dbReference type="InterPro" id="IPR033403">
    <property type="entry name" value="DUF5110"/>
</dbReference>
<dbReference type="Gene3D" id="1.50.10.100">
    <property type="entry name" value="Chondroitin AC/alginate lyase"/>
    <property type="match status" value="1"/>
</dbReference>
<feature type="domain" description="DUF5110" evidence="8">
    <location>
        <begin position="647"/>
        <end position="690"/>
    </location>
</feature>
<comment type="caution">
    <text evidence="10">The sequence shown here is derived from an EMBL/GenBank/DDBJ whole genome shotgun (WGS) entry which is preliminary data.</text>
</comment>
<evidence type="ECO:0000313" key="11">
    <source>
        <dbReference type="Proteomes" id="UP000293874"/>
    </source>
</evidence>
<keyword evidence="4" id="KW-0326">Glycosidase</keyword>
<reference evidence="10 11" key="1">
    <citation type="submission" date="2019-02" db="EMBL/GenBank/DDBJ databases">
        <title>Genomic Encyclopedia of Type Strains, Phase IV (KMG-IV): sequencing the most valuable type-strain genomes for metagenomic binning, comparative biology and taxonomic classification.</title>
        <authorList>
            <person name="Goeker M."/>
        </authorList>
    </citation>
    <scope>NUCLEOTIDE SEQUENCE [LARGE SCALE GENOMIC DNA]</scope>
    <source>
        <strain evidence="10 11">DSM 18116</strain>
    </source>
</reference>
<dbReference type="Gene3D" id="2.60.40.1760">
    <property type="entry name" value="glycosyl hydrolase (family 31)"/>
    <property type="match status" value="1"/>
</dbReference>
<feature type="chain" id="PRO_5021030238" evidence="5">
    <location>
        <begin position="24"/>
        <end position="1087"/>
    </location>
</feature>
<evidence type="ECO:0000256" key="2">
    <source>
        <dbReference type="ARBA" id="ARBA00022729"/>
    </source>
</evidence>
<dbReference type="SUPFAM" id="SSF51011">
    <property type="entry name" value="Glycosyl hydrolase domain"/>
    <property type="match status" value="1"/>
</dbReference>
<evidence type="ECO:0000256" key="3">
    <source>
        <dbReference type="ARBA" id="ARBA00023239"/>
    </source>
</evidence>
<dbReference type="InterPro" id="IPR011013">
    <property type="entry name" value="Gal_mutarotase_sf_dom"/>
</dbReference>
<dbReference type="InterPro" id="IPR017853">
    <property type="entry name" value="GH"/>
</dbReference>
<evidence type="ECO:0000256" key="4">
    <source>
        <dbReference type="RuleBase" id="RU361185"/>
    </source>
</evidence>
<evidence type="ECO:0000259" key="6">
    <source>
        <dbReference type="Pfam" id="PF01055"/>
    </source>
</evidence>
<dbReference type="SUPFAM" id="SSF74650">
    <property type="entry name" value="Galactose mutarotase-like"/>
    <property type="match status" value="1"/>
</dbReference>
<dbReference type="InterPro" id="IPR008929">
    <property type="entry name" value="Chondroitin_lyas"/>
</dbReference>
<dbReference type="GO" id="GO:0004553">
    <property type="term" value="F:hydrolase activity, hydrolyzing O-glycosyl compounds"/>
    <property type="evidence" value="ECO:0007669"/>
    <property type="project" value="InterPro"/>
</dbReference>
<dbReference type="Pfam" id="PF05426">
    <property type="entry name" value="Alginate_lyase"/>
    <property type="match status" value="1"/>
</dbReference>
<dbReference type="SUPFAM" id="SSF48230">
    <property type="entry name" value="Chondroitin AC/alginate lyase"/>
    <property type="match status" value="1"/>
</dbReference>
<dbReference type="Pfam" id="PF01055">
    <property type="entry name" value="Glyco_hydro_31_2nd"/>
    <property type="match status" value="1"/>
</dbReference>
<dbReference type="InterPro" id="IPR051816">
    <property type="entry name" value="Glycosyl_Hydrolase_31"/>
</dbReference>
<keyword evidence="3" id="KW-0456">Lyase</keyword>
<keyword evidence="2 5" id="KW-0732">Signal</keyword>
<name>A0A4Q7N346_9BACT</name>
<proteinExistence type="inferred from homology"/>
<feature type="domain" description="Alginate lyase" evidence="7">
    <location>
        <begin position="750"/>
        <end position="1026"/>
    </location>
</feature>
<feature type="signal peptide" evidence="5">
    <location>
        <begin position="1"/>
        <end position="23"/>
    </location>
</feature>
<dbReference type="InterPro" id="IPR008397">
    <property type="entry name" value="Alginate_lyase_dom"/>
</dbReference>
<sequence>MKHLLKNMIAALSLFLLALAVHAQQPVFQQVGPGVWKAVIGKPEAYNLITASGALPNKTALGKMEKVNFPLPLSEISATVRDGKTYLRFPLAKQEQLFGFGLNFQTVHQRGKILQLHVDHFGGKDNGRNHAPTPFYVSGNGYGVFINSARYLTVYAGSGVRKDSKHFPEARDRNTDKNWQARPYSDAVEILVPAAGVEIYIFGGPKSIDAVRRFNLFNGGGCLPPRWGLGFTQRVQRLYNEKDVKKEADEFEAKGYPLDFIGLEPGWQSKSYPCTFEWDSTRFPRPAQFVADMGKQNIRVNLWLNPYVSPEAGIYESIRPYTGSHTVWVGAVPDLNTQQGRSILFNQLKKDQVDIGVSGYKIDEVDGYDHYLWPDIATFPSGISAEQQRQTYGLLMQRYSTDLYRKKNERTFGLVRASNGGGASFPYVIYNDYYNHEDFITALINSGFAGVLWTPEVRASKTGEEWLRRFQTVVFSPMAMINAWASGTKPWSYPEVAEQVKTYATLRMQMMPYWYSEFARYHFEGTPVFRAMNLEEGFSQEIKEEKIDYNLEHNPYAEALSKECKDQYMAGEYLLVAPLFAGQTTRKVILPRGKWYDFYTGDFVGDGQVITVSPGLDKIPVFVKDGGIIPMMPARLHTPAKGEKVNIEVRHYGTKPGSFKLYDDDGETFDYEKGAYSWRTISIQKNGKGELSGSVSGPEKSKPNTIGEVSFKFMTHAFDAVSLKEKAIETLREQVIREADKALDEKPVTVTSSRSSRSAGGPHDFFSEGDYWWPNEKFPDSPYVQKDGMTNPDNFTAHRHAMIRLSRLVGSLASAWLITGKEAYRQQALLHCKAWFVDPATRMNPNLLFAQAIKGRATGRGIGIIDTIQLMEVVQALMRMDTVAGEDRELINQIRKWFEAYLQWLTTHQYGKDEMNAANNHGTCWVMQVAAFARFTNNQPLLNFCSERYKTVLLPNQMANDGSFPLELKRTKPYGYALFNLDAMTMTCEILSTEKNDLWNYTTSDGRNIKKGIEYMYPFIADKSKWPFKQDVMHWNEWPVAQPALLFGAQAFHQTAWFNTWRGLDHAPTVDEVIRNLPVRNPIIWLN</sequence>
<dbReference type="InterPro" id="IPR048395">
    <property type="entry name" value="Glyco_hydro_31_C"/>
</dbReference>
<keyword evidence="4 10" id="KW-0378">Hydrolase</keyword>
<keyword evidence="11" id="KW-1185">Reference proteome</keyword>
<dbReference type="InterPro" id="IPR000322">
    <property type="entry name" value="Glyco_hydro_31_TIM"/>
</dbReference>
<dbReference type="Gene3D" id="3.20.20.80">
    <property type="entry name" value="Glycosidases"/>
    <property type="match status" value="1"/>
</dbReference>
<dbReference type="GO" id="GO:0042597">
    <property type="term" value="C:periplasmic space"/>
    <property type="evidence" value="ECO:0007669"/>
    <property type="project" value="InterPro"/>
</dbReference>
<dbReference type="CDD" id="cd06592">
    <property type="entry name" value="GH31_NET37"/>
    <property type="match status" value="1"/>
</dbReference>
<dbReference type="GO" id="GO:0016829">
    <property type="term" value="F:lyase activity"/>
    <property type="evidence" value="ECO:0007669"/>
    <property type="project" value="UniProtKB-KW"/>
</dbReference>
<dbReference type="PANTHER" id="PTHR43863:SF2">
    <property type="entry name" value="MALTASE-GLUCOAMYLASE"/>
    <property type="match status" value="1"/>
</dbReference>
<dbReference type="GO" id="GO:0005975">
    <property type="term" value="P:carbohydrate metabolic process"/>
    <property type="evidence" value="ECO:0007669"/>
    <property type="project" value="InterPro"/>
</dbReference>
<comment type="similarity">
    <text evidence="1 4">Belongs to the glycosyl hydrolase 31 family.</text>
</comment>
<dbReference type="Pfam" id="PF17137">
    <property type="entry name" value="DUF5110"/>
    <property type="match status" value="1"/>
</dbReference>
<organism evidence="10 11">
    <name type="scientific">Pseudobacter ginsenosidimutans</name>
    <dbReference type="NCBI Taxonomy" id="661488"/>
    <lineage>
        <taxon>Bacteria</taxon>
        <taxon>Pseudomonadati</taxon>
        <taxon>Bacteroidota</taxon>
        <taxon>Chitinophagia</taxon>
        <taxon>Chitinophagales</taxon>
        <taxon>Chitinophagaceae</taxon>
        <taxon>Pseudobacter</taxon>
    </lineage>
</organism>
<dbReference type="GO" id="GO:0030246">
    <property type="term" value="F:carbohydrate binding"/>
    <property type="evidence" value="ECO:0007669"/>
    <property type="project" value="InterPro"/>
</dbReference>
<evidence type="ECO:0000259" key="7">
    <source>
        <dbReference type="Pfam" id="PF05426"/>
    </source>
</evidence>
<dbReference type="AlphaFoldDB" id="A0A4Q7N346"/>
<evidence type="ECO:0000256" key="5">
    <source>
        <dbReference type="SAM" id="SignalP"/>
    </source>
</evidence>
<evidence type="ECO:0000313" key="10">
    <source>
        <dbReference type="EMBL" id="RZS74805.1"/>
    </source>
</evidence>
<gene>
    <name evidence="10" type="ORF">EV199_0656</name>
</gene>
<dbReference type="Proteomes" id="UP000293874">
    <property type="component" value="Unassembled WGS sequence"/>
</dbReference>